<dbReference type="Proteomes" id="UP000031443">
    <property type="component" value="Unassembled WGS sequence"/>
</dbReference>
<feature type="compositionally biased region" description="Basic and acidic residues" evidence="1">
    <location>
        <begin position="221"/>
        <end position="234"/>
    </location>
</feature>
<evidence type="ECO:0000256" key="1">
    <source>
        <dbReference type="SAM" id="MobiDB-lite"/>
    </source>
</evidence>
<feature type="region of interest" description="Disordered" evidence="1">
    <location>
        <begin position="195"/>
        <end position="234"/>
    </location>
</feature>
<feature type="compositionally biased region" description="Polar residues" evidence="1">
    <location>
        <begin position="204"/>
        <end position="217"/>
    </location>
</feature>
<organism evidence="2 3">
    <name type="scientific">Chelonia mydas</name>
    <name type="common">Green sea-turtle</name>
    <name type="synonym">Chelonia agassizi</name>
    <dbReference type="NCBI Taxonomy" id="8469"/>
    <lineage>
        <taxon>Eukaryota</taxon>
        <taxon>Metazoa</taxon>
        <taxon>Chordata</taxon>
        <taxon>Craniata</taxon>
        <taxon>Vertebrata</taxon>
        <taxon>Euteleostomi</taxon>
        <taxon>Archelosauria</taxon>
        <taxon>Testudinata</taxon>
        <taxon>Testudines</taxon>
        <taxon>Cryptodira</taxon>
        <taxon>Durocryptodira</taxon>
        <taxon>Americhelydia</taxon>
        <taxon>Chelonioidea</taxon>
        <taxon>Cheloniidae</taxon>
        <taxon>Chelonia</taxon>
    </lineage>
</organism>
<evidence type="ECO:0000313" key="2">
    <source>
        <dbReference type="EMBL" id="EMP34779.1"/>
    </source>
</evidence>
<sequence length="234" mass="26354">MVLETADILEHWTVTLQLCEAEEAPRTCPEGGKRSLSLETQANFWFEERAGGSMDPALGSCRCNPGNFNEGMVKTVKILARKCGQIAEGILSSMQKREEKLFDNIHFLAGVYIDPQYWIRLTSREIPKAKKGLLDIARQLEKQNRLLHLNLAKEVEENETQQKESSTIEFAVSESSHPSEIAGCSQTSVSTLNLFERPSLRHLQPSQGNGDNSSTNSSEDDAFKKELDKQERRR</sequence>
<dbReference type="AlphaFoldDB" id="M7BC86"/>
<gene>
    <name evidence="2" type="ORF">UY3_08054</name>
</gene>
<proteinExistence type="predicted"/>
<reference evidence="3" key="1">
    <citation type="journal article" date="2013" name="Nat. Genet.">
        <title>The draft genomes of soft-shell turtle and green sea turtle yield insights into the development and evolution of the turtle-specific body plan.</title>
        <authorList>
            <person name="Wang Z."/>
            <person name="Pascual-Anaya J."/>
            <person name="Zadissa A."/>
            <person name="Li W."/>
            <person name="Niimura Y."/>
            <person name="Huang Z."/>
            <person name="Li C."/>
            <person name="White S."/>
            <person name="Xiong Z."/>
            <person name="Fang D."/>
            <person name="Wang B."/>
            <person name="Ming Y."/>
            <person name="Chen Y."/>
            <person name="Zheng Y."/>
            <person name="Kuraku S."/>
            <person name="Pignatelli M."/>
            <person name="Herrero J."/>
            <person name="Beal K."/>
            <person name="Nozawa M."/>
            <person name="Li Q."/>
            <person name="Wang J."/>
            <person name="Zhang H."/>
            <person name="Yu L."/>
            <person name="Shigenobu S."/>
            <person name="Wang J."/>
            <person name="Liu J."/>
            <person name="Flicek P."/>
            <person name="Searle S."/>
            <person name="Wang J."/>
            <person name="Kuratani S."/>
            <person name="Yin Y."/>
            <person name="Aken B."/>
            <person name="Zhang G."/>
            <person name="Irie N."/>
        </authorList>
    </citation>
    <scope>NUCLEOTIDE SEQUENCE [LARGE SCALE GENOMIC DNA]</scope>
</reference>
<accession>M7BC86</accession>
<feature type="compositionally biased region" description="Polar residues" evidence="1">
    <location>
        <begin position="163"/>
        <end position="174"/>
    </location>
</feature>
<protein>
    <submittedName>
        <fullName evidence="2">Uncharacterized protein</fullName>
    </submittedName>
</protein>
<evidence type="ECO:0000313" key="3">
    <source>
        <dbReference type="Proteomes" id="UP000031443"/>
    </source>
</evidence>
<dbReference type="EMBL" id="KB531466">
    <property type="protein sequence ID" value="EMP34779.1"/>
    <property type="molecule type" value="Genomic_DNA"/>
</dbReference>
<feature type="region of interest" description="Disordered" evidence="1">
    <location>
        <begin position="155"/>
        <end position="174"/>
    </location>
</feature>
<name>M7BC86_CHEMY</name>
<keyword evidence="3" id="KW-1185">Reference proteome</keyword>